<accession>A0A848H0K1</accession>
<dbReference type="EMBL" id="JABBFX010000001">
    <property type="protein sequence ID" value="NML43977.1"/>
    <property type="molecule type" value="Genomic_DNA"/>
</dbReference>
<name>A0A848H0K1_9BURK</name>
<sequence>MAYKLTYKHGPKMALAEVSALAFLESAEPVLVEIAACTRQHGDRRLLVNLLDVVGTFGAKEQQAIGLLAVQYLGHMEKVASLVPQEKLTRISESAARAEGMQLQVFTNFTDAVSWLVAD</sequence>
<reference evidence="1 2" key="1">
    <citation type="submission" date="2020-04" db="EMBL/GenBank/DDBJ databases">
        <title>Ramlibacter sp. G-1-2-2 isolated from soil.</title>
        <authorList>
            <person name="Dahal R.H."/>
        </authorList>
    </citation>
    <scope>NUCLEOTIDE SEQUENCE [LARGE SCALE GENOMIC DNA]</scope>
    <source>
        <strain evidence="1 2">G-1-2-2</strain>
    </source>
</reference>
<keyword evidence="2" id="KW-1185">Reference proteome</keyword>
<evidence type="ECO:0008006" key="3">
    <source>
        <dbReference type="Google" id="ProtNLM"/>
    </source>
</evidence>
<evidence type="ECO:0000313" key="2">
    <source>
        <dbReference type="Proteomes" id="UP000541185"/>
    </source>
</evidence>
<dbReference type="AlphaFoldDB" id="A0A848H0K1"/>
<gene>
    <name evidence="1" type="ORF">HHL11_09470</name>
</gene>
<organism evidence="1 2">
    <name type="scientific">Ramlibacter agri</name>
    <dbReference type="NCBI Taxonomy" id="2728837"/>
    <lineage>
        <taxon>Bacteria</taxon>
        <taxon>Pseudomonadati</taxon>
        <taxon>Pseudomonadota</taxon>
        <taxon>Betaproteobacteria</taxon>
        <taxon>Burkholderiales</taxon>
        <taxon>Comamonadaceae</taxon>
        <taxon>Ramlibacter</taxon>
    </lineage>
</organism>
<dbReference type="RefSeq" id="WP_169418148.1">
    <property type="nucleotide sequence ID" value="NZ_JABBFX010000001.1"/>
</dbReference>
<dbReference type="Proteomes" id="UP000541185">
    <property type="component" value="Unassembled WGS sequence"/>
</dbReference>
<comment type="caution">
    <text evidence="1">The sequence shown here is derived from an EMBL/GenBank/DDBJ whole genome shotgun (WGS) entry which is preliminary data.</text>
</comment>
<proteinExistence type="predicted"/>
<protein>
    <recommendedName>
        <fullName evidence="3">STAS/SEC14 domain-containing protein</fullName>
    </recommendedName>
</protein>
<evidence type="ECO:0000313" key="1">
    <source>
        <dbReference type="EMBL" id="NML43977.1"/>
    </source>
</evidence>